<proteinExistence type="predicted"/>
<dbReference type="AlphaFoldDB" id="A0A9Q1JHW3"/>
<accession>A0A9Q1JHW3</accession>
<keyword evidence="2" id="KW-1185">Reference proteome</keyword>
<dbReference type="Proteomes" id="UP001153076">
    <property type="component" value="Unassembled WGS sequence"/>
</dbReference>
<comment type="caution">
    <text evidence="1">The sequence shown here is derived from an EMBL/GenBank/DDBJ whole genome shotgun (WGS) entry which is preliminary data.</text>
</comment>
<organism evidence="1 2">
    <name type="scientific">Carnegiea gigantea</name>
    <dbReference type="NCBI Taxonomy" id="171969"/>
    <lineage>
        <taxon>Eukaryota</taxon>
        <taxon>Viridiplantae</taxon>
        <taxon>Streptophyta</taxon>
        <taxon>Embryophyta</taxon>
        <taxon>Tracheophyta</taxon>
        <taxon>Spermatophyta</taxon>
        <taxon>Magnoliopsida</taxon>
        <taxon>eudicotyledons</taxon>
        <taxon>Gunneridae</taxon>
        <taxon>Pentapetalae</taxon>
        <taxon>Caryophyllales</taxon>
        <taxon>Cactineae</taxon>
        <taxon>Cactaceae</taxon>
        <taxon>Cactoideae</taxon>
        <taxon>Echinocereeae</taxon>
        <taxon>Carnegiea</taxon>
    </lineage>
</organism>
<sequence length="179" mass="20226">MFAEPSSNSSSRGSLTDCFPDLSTESLQWLEKEYTSKEVLEALKAMGPLKALGPDSFQPLLFQRYWNLVGAQVCEAILNVLQGGEIPMGWDWDKFSQHLTPKFLQRIAFFELAHDGEGDSLYWVAHRSSKFNIKSALAIVRGEQNIQPDSDWRWCRNRGFGSYLSSISASTSRMENPPV</sequence>
<dbReference type="EMBL" id="JAKOGI010001952">
    <property type="protein sequence ID" value="KAJ8423469.1"/>
    <property type="molecule type" value="Genomic_DNA"/>
</dbReference>
<evidence type="ECO:0000313" key="1">
    <source>
        <dbReference type="EMBL" id="KAJ8423469.1"/>
    </source>
</evidence>
<dbReference type="OrthoDB" id="997823at2759"/>
<reference evidence="1" key="1">
    <citation type="submission" date="2022-04" db="EMBL/GenBank/DDBJ databases">
        <title>Carnegiea gigantea Genome sequencing and assembly v2.</title>
        <authorList>
            <person name="Copetti D."/>
            <person name="Sanderson M.J."/>
            <person name="Burquez A."/>
            <person name="Wojciechowski M.F."/>
        </authorList>
    </citation>
    <scope>NUCLEOTIDE SEQUENCE</scope>
    <source>
        <strain evidence="1">SGP5-SGP5p</strain>
        <tissue evidence="1">Aerial part</tissue>
    </source>
</reference>
<name>A0A9Q1JHW3_9CARY</name>
<protein>
    <submittedName>
        <fullName evidence="1">Uncharacterized protein</fullName>
    </submittedName>
</protein>
<evidence type="ECO:0000313" key="2">
    <source>
        <dbReference type="Proteomes" id="UP001153076"/>
    </source>
</evidence>
<gene>
    <name evidence="1" type="ORF">Cgig2_013512</name>
</gene>